<gene>
    <name evidence="1" type="ORF">HOLleu_00923</name>
</gene>
<evidence type="ECO:0000313" key="2">
    <source>
        <dbReference type="Proteomes" id="UP001152320"/>
    </source>
</evidence>
<dbReference type="Proteomes" id="UP001152320">
    <property type="component" value="Chromosome 1"/>
</dbReference>
<comment type="caution">
    <text evidence="1">The sequence shown here is derived from an EMBL/GenBank/DDBJ whole genome shotgun (WGS) entry which is preliminary data.</text>
</comment>
<keyword evidence="2" id="KW-1185">Reference proteome</keyword>
<reference evidence="1" key="1">
    <citation type="submission" date="2021-10" db="EMBL/GenBank/DDBJ databases">
        <title>Tropical sea cucumber genome reveals ecological adaptation and Cuvierian tubules defense mechanism.</title>
        <authorList>
            <person name="Chen T."/>
        </authorList>
    </citation>
    <scope>NUCLEOTIDE SEQUENCE</scope>
    <source>
        <strain evidence="1">Nanhai2018</strain>
        <tissue evidence="1">Muscle</tissue>
    </source>
</reference>
<accession>A0A9Q1CPA0</accession>
<dbReference type="EMBL" id="JAIZAY010000001">
    <property type="protein sequence ID" value="KAJ8048561.1"/>
    <property type="molecule type" value="Genomic_DNA"/>
</dbReference>
<dbReference type="AlphaFoldDB" id="A0A9Q1CPA0"/>
<proteinExistence type="predicted"/>
<name>A0A9Q1CPA0_HOLLE</name>
<sequence length="90" mass="10070">MRDFLHGIFTVFKLDLTVCKRGRQAGNTVGTFHNPKPTGAQPWSDLLGFGDRHPASRGMSNNDLMCAFYRRQSRTNYSPNTTSSPHLDAV</sequence>
<organism evidence="1 2">
    <name type="scientific">Holothuria leucospilota</name>
    <name type="common">Black long sea cucumber</name>
    <name type="synonym">Mertensiothuria leucospilota</name>
    <dbReference type="NCBI Taxonomy" id="206669"/>
    <lineage>
        <taxon>Eukaryota</taxon>
        <taxon>Metazoa</taxon>
        <taxon>Echinodermata</taxon>
        <taxon>Eleutherozoa</taxon>
        <taxon>Echinozoa</taxon>
        <taxon>Holothuroidea</taxon>
        <taxon>Aspidochirotacea</taxon>
        <taxon>Aspidochirotida</taxon>
        <taxon>Holothuriidae</taxon>
        <taxon>Holothuria</taxon>
    </lineage>
</organism>
<evidence type="ECO:0000313" key="1">
    <source>
        <dbReference type="EMBL" id="KAJ8048561.1"/>
    </source>
</evidence>
<protein>
    <submittedName>
        <fullName evidence="1">Uncharacterized protein</fullName>
    </submittedName>
</protein>